<dbReference type="Proteomes" id="UP001149813">
    <property type="component" value="Unassembled WGS sequence"/>
</dbReference>
<accession>A0A9W7Y0V5</accession>
<organism evidence="3 4">
    <name type="scientific">Coemansia erecta</name>
    <dbReference type="NCBI Taxonomy" id="147472"/>
    <lineage>
        <taxon>Eukaryota</taxon>
        <taxon>Fungi</taxon>
        <taxon>Fungi incertae sedis</taxon>
        <taxon>Zoopagomycota</taxon>
        <taxon>Kickxellomycotina</taxon>
        <taxon>Kickxellomycetes</taxon>
        <taxon>Kickxellales</taxon>
        <taxon>Kickxellaceae</taxon>
        <taxon>Coemansia</taxon>
    </lineage>
</organism>
<sequence>MKCTILASILLASPSVLCTVFTFPHGQQAIATATNRAAHRGASHVAAQSSATAATRSALELIEPMEQIEMPAGIGGGGGSGSGGEGAAPAVFSASSFPTHRSPRTRSRASINAAVVVRSSTVAAAAETEAEAEAEAENAPTPAAFVGAAGEPGPATDLAQAISEVLVDSSTGMVAGADFSSLLLSAIDSASGNLAVVGI</sequence>
<reference evidence="3" key="1">
    <citation type="submission" date="2022-07" db="EMBL/GenBank/DDBJ databases">
        <title>Phylogenomic reconstructions and comparative analyses of Kickxellomycotina fungi.</title>
        <authorList>
            <person name="Reynolds N.K."/>
            <person name="Stajich J.E."/>
            <person name="Barry K."/>
            <person name="Grigoriev I.V."/>
            <person name="Crous P."/>
            <person name="Smith M.E."/>
        </authorList>
    </citation>
    <scope>NUCLEOTIDE SEQUENCE</scope>
    <source>
        <strain evidence="3">NBRC 32514</strain>
    </source>
</reference>
<evidence type="ECO:0000313" key="3">
    <source>
        <dbReference type="EMBL" id="KAJ1721877.1"/>
    </source>
</evidence>
<evidence type="ECO:0000256" key="1">
    <source>
        <dbReference type="SAM" id="MobiDB-lite"/>
    </source>
</evidence>
<dbReference type="AlphaFoldDB" id="A0A9W7Y0V5"/>
<feature type="compositionally biased region" description="Gly residues" evidence="1">
    <location>
        <begin position="73"/>
        <end position="86"/>
    </location>
</feature>
<dbReference type="OrthoDB" id="5728334at2759"/>
<evidence type="ECO:0000313" key="4">
    <source>
        <dbReference type="Proteomes" id="UP001149813"/>
    </source>
</evidence>
<keyword evidence="2" id="KW-0732">Signal</keyword>
<comment type="caution">
    <text evidence="3">The sequence shown here is derived from an EMBL/GenBank/DDBJ whole genome shotgun (WGS) entry which is preliminary data.</text>
</comment>
<keyword evidence="4" id="KW-1185">Reference proteome</keyword>
<name>A0A9W7Y0V5_9FUNG</name>
<feature type="chain" id="PRO_5040772967" evidence="2">
    <location>
        <begin position="19"/>
        <end position="199"/>
    </location>
</feature>
<evidence type="ECO:0000256" key="2">
    <source>
        <dbReference type="SAM" id="SignalP"/>
    </source>
</evidence>
<dbReference type="EMBL" id="JANBOJ010000144">
    <property type="protein sequence ID" value="KAJ1721877.1"/>
    <property type="molecule type" value="Genomic_DNA"/>
</dbReference>
<gene>
    <name evidence="3" type="ORF">LPJ53_003657</name>
</gene>
<feature type="signal peptide" evidence="2">
    <location>
        <begin position="1"/>
        <end position="18"/>
    </location>
</feature>
<feature type="region of interest" description="Disordered" evidence="1">
    <location>
        <begin position="71"/>
        <end position="90"/>
    </location>
</feature>
<protein>
    <submittedName>
        <fullName evidence="3">Uncharacterized protein</fullName>
    </submittedName>
</protein>
<proteinExistence type="predicted"/>